<feature type="compositionally biased region" description="Basic and acidic residues" evidence="1">
    <location>
        <begin position="244"/>
        <end position="254"/>
    </location>
</feature>
<evidence type="ECO:0000256" key="1">
    <source>
        <dbReference type="SAM" id="MobiDB-lite"/>
    </source>
</evidence>
<feature type="region of interest" description="Disordered" evidence="1">
    <location>
        <begin position="244"/>
        <end position="265"/>
    </location>
</feature>
<evidence type="ECO:0000313" key="3">
    <source>
        <dbReference type="EMBL" id="QHT88640.1"/>
    </source>
</evidence>
<feature type="transmembrane region" description="Helical" evidence="2">
    <location>
        <begin position="202"/>
        <end position="222"/>
    </location>
</feature>
<name>A0A6C0I7S0_9ZZZZ</name>
<proteinExistence type="predicted"/>
<organism evidence="3">
    <name type="scientific">viral metagenome</name>
    <dbReference type="NCBI Taxonomy" id="1070528"/>
    <lineage>
        <taxon>unclassified sequences</taxon>
        <taxon>metagenomes</taxon>
        <taxon>organismal metagenomes</taxon>
    </lineage>
</organism>
<feature type="transmembrane region" description="Helical" evidence="2">
    <location>
        <begin position="83"/>
        <end position="105"/>
    </location>
</feature>
<keyword evidence="2" id="KW-1133">Transmembrane helix</keyword>
<feature type="transmembrane region" description="Helical" evidence="2">
    <location>
        <begin position="45"/>
        <end position="63"/>
    </location>
</feature>
<dbReference type="EMBL" id="MN740120">
    <property type="protein sequence ID" value="QHT88640.1"/>
    <property type="molecule type" value="Genomic_DNA"/>
</dbReference>
<sequence length="265" mass="29966">MDIYLIALIVFIVLTIIYFVVLKPDILKQIPESGIIDVEAYKTSAYPKLAIFVVAVCISQFILNTAYLNTKCSGATKDNIGTAALYTFLPWLFFLGITITMEIIYPEFKSPFSNVFGFFAVSGGATKFFTDYGKKKDFITEMCNDISVLINPITIENFEDTWVVLNDENNKVNFDFTKKIEDEDENITAKQRLLKLVQMKDNVGIASWYIYTAILITSFVYFKLAETGCSLSPEQIKENHDKYVKEQEANDKKQASANSAKASLN</sequence>
<protein>
    <submittedName>
        <fullName evidence="3">Uncharacterized protein</fullName>
    </submittedName>
</protein>
<feature type="compositionally biased region" description="Low complexity" evidence="1">
    <location>
        <begin position="255"/>
        <end position="265"/>
    </location>
</feature>
<dbReference type="AlphaFoldDB" id="A0A6C0I7S0"/>
<feature type="transmembrane region" description="Helical" evidence="2">
    <location>
        <begin position="6"/>
        <end position="24"/>
    </location>
</feature>
<keyword evidence="2" id="KW-0472">Membrane</keyword>
<keyword evidence="2" id="KW-0812">Transmembrane</keyword>
<reference evidence="3" key="1">
    <citation type="journal article" date="2020" name="Nature">
        <title>Giant virus diversity and host interactions through global metagenomics.</title>
        <authorList>
            <person name="Schulz F."/>
            <person name="Roux S."/>
            <person name="Paez-Espino D."/>
            <person name="Jungbluth S."/>
            <person name="Walsh D.A."/>
            <person name="Denef V.J."/>
            <person name="McMahon K.D."/>
            <person name="Konstantinidis K.T."/>
            <person name="Eloe-Fadrosh E.A."/>
            <person name="Kyrpides N.C."/>
            <person name="Woyke T."/>
        </authorList>
    </citation>
    <scope>NUCLEOTIDE SEQUENCE</scope>
    <source>
        <strain evidence="3">GVMAG-M-3300023184-51</strain>
    </source>
</reference>
<accession>A0A6C0I7S0</accession>
<evidence type="ECO:0000256" key="2">
    <source>
        <dbReference type="SAM" id="Phobius"/>
    </source>
</evidence>